<accession>A0A2K1KE57</accession>
<sequence>MNLVKIDKHIYTQSEDKLDRIRRSAAEEPKRHEAAAASRQEQQNDVIFALQVLAFRNS</sequence>
<evidence type="ECO:0000313" key="1">
    <source>
        <dbReference type="EMBL" id="PNR52029.1"/>
    </source>
</evidence>
<dbReference type="Gramene" id="Pp3c6_2130V3.2">
    <property type="protein sequence ID" value="PAC:32976909.CDS.1"/>
    <property type="gene ID" value="Pp3c6_2130"/>
</dbReference>
<protein>
    <submittedName>
        <fullName evidence="1 2">Uncharacterized protein</fullName>
    </submittedName>
</protein>
<reference evidence="1 3" key="1">
    <citation type="journal article" date="2008" name="Science">
        <title>The Physcomitrella genome reveals evolutionary insights into the conquest of land by plants.</title>
        <authorList>
            <person name="Rensing S."/>
            <person name="Lang D."/>
            <person name="Zimmer A."/>
            <person name="Terry A."/>
            <person name="Salamov A."/>
            <person name="Shapiro H."/>
            <person name="Nishiyama T."/>
            <person name="Perroud P.-F."/>
            <person name="Lindquist E."/>
            <person name="Kamisugi Y."/>
            <person name="Tanahashi T."/>
            <person name="Sakakibara K."/>
            <person name="Fujita T."/>
            <person name="Oishi K."/>
            <person name="Shin-I T."/>
            <person name="Kuroki Y."/>
            <person name="Toyoda A."/>
            <person name="Suzuki Y."/>
            <person name="Hashimoto A."/>
            <person name="Yamaguchi K."/>
            <person name="Sugano A."/>
            <person name="Kohara Y."/>
            <person name="Fujiyama A."/>
            <person name="Anterola A."/>
            <person name="Aoki S."/>
            <person name="Ashton N."/>
            <person name="Barbazuk W.B."/>
            <person name="Barker E."/>
            <person name="Bennetzen J."/>
            <person name="Bezanilla M."/>
            <person name="Blankenship R."/>
            <person name="Cho S.H."/>
            <person name="Dutcher S."/>
            <person name="Estelle M."/>
            <person name="Fawcett J.A."/>
            <person name="Gundlach H."/>
            <person name="Hanada K."/>
            <person name="Heyl A."/>
            <person name="Hicks K.A."/>
            <person name="Hugh J."/>
            <person name="Lohr M."/>
            <person name="Mayer K."/>
            <person name="Melkozernov A."/>
            <person name="Murata T."/>
            <person name="Nelson D."/>
            <person name="Pils B."/>
            <person name="Prigge M."/>
            <person name="Reiss B."/>
            <person name="Renner T."/>
            <person name="Rombauts S."/>
            <person name="Rushton P."/>
            <person name="Sanderfoot A."/>
            <person name="Schween G."/>
            <person name="Shiu S.-H."/>
            <person name="Stueber K."/>
            <person name="Theodoulou F.L."/>
            <person name="Tu H."/>
            <person name="Van de Peer Y."/>
            <person name="Verrier P.J."/>
            <person name="Waters E."/>
            <person name="Wood A."/>
            <person name="Yang L."/>
            <person name="Cove D."/>
            <person name="Cuming A."/>
            <person name="Hasebe M."/>
            <person name="Lucas S."/>
            <person name="Mishler D.B."/>
            <person name="Reski R."/>
            <person name="Grigoriev I."/>
            <person name="Quatrano R.S."/>
            <person name="Boore J.L."/>
        </authorList>
    </citation>
    <scope>NUCLEOTIDE SEQUENCE [LARGE SCALE GENOMIC DNA]</scope>
    <source>
        <strain evidence="2 3">cv. Gransden 2004</strain>
    </source>
</reference>
<dbReference type="EMBL" id="ABEU02000006">
    <property type="protein sequence ID" value="PNR52029.1"/>
    <property type="molecule type" value="Genomic_DNA"/>
</dbReference>
<dbReference type="InParanoid" id="A0A2K1KE57"/>
<dbReference type="EnsemblPlants" id="Pp3c6_2130V3.2">
    <property type="protein sequence ID" value="PAC:32976909.CDS.1"/>
    <property type="gene ID" value="Pp3c6_2130"/>
</dbReference>
<dbReference type="AlphaFoldDB" id="A0A2K1KE57"/>
<reference evidence="2" key="3">
    <citation type="submission" date="2020-12" db="UniProtKB">
        <authorList>
            <consortium name="EnsemblPlants"/>
        </authorList>
    </citation>
    <scope>IDENTIFICATION</scope>
</reference>
<organism evidence="1">
    <name type="scientific">Physcomitrium patens</name>
    <name type="common">Spreading-leaved earth moss</name>
    <name type="synonym">Physcomitrella patens</name>
    <dbReference type="NCBI Taxonomy" id="3218"/>
    <lineage>
        <taxon>Eukaryota</taxon>
        <taxon>Viridiplantae</taxon>
        <taxon>Streptophyta</taxon>
        <taxon>Embryophyta</taxon>
        <taxon>Bryophyta</taxon>
        <taxon>Bryophytina</taxon>
        <taxon>Bryopsida</taxon>
        <taxon>Funariidae</taxon>
        <taxon>Funariales</taxon>
        <taxon>Funariaceae</taxon>
        <taxon>Physcomitrium</taxon>
    </lineage>
</organism>
<dbReference type="Proteomes" id="UP000006727">
    <property type="component" value="Chromosome 6"/>
</dbReference>
<name>A0A2K1KE57_PHYPA</name>
<evidence type="ECO:0000313" key="3">
    <source>
        <dbReference type="Proteomes" id="UP000006727"/>
    </source>
</evidence>
<proteinExistence type="predicted"/>
<keyword evidence="3" id="KW-1185">Reference proteome</keyword>
<evidence type="ECO:0000313" key="2">
    <source>
        <dbReference type="EnsemblPlants" id="PAC:32976908.CDS.1"/>
    </source>
</evidence>
<gene>
    <name evidence="1" type="ORF">PHYPA_008403</name>
</gene>
<dbReference type="Gramene" id="Pp3c6_2130V3.1">
    <property type="protein sequence ID" value="PAC:32976908.CDS.1"/>
    <property type="gene ID" value="Pp3c6_2130"/>
</dbReference>
<dbReference type="EnsemblPlants" id="Pp3c6_2130V3.1">
    <property type="protein sequence ID" value="PAC:32976908.CDS.1"/>
    <property type="gene ID" value="Pp3c6_2130"/>
</dbReference>
<reference evidence="1 3" key="2">
    <citation type="journal article" date="2018" name="Plant J.">
        <title>The Physcomitrella patens chromosome-scale assembly reveals moss genome structure and evolution.</title>
        <authorList>
            <person name="Lang D."/>
            <person name="Ullrich K.K."/>
            <person name="Murat F."/>
            <person name="Fuchs J."/>
            <person name="Jenkins J."/>
            <person name="Haas F.B."/>
            <person name="Piednoel M."/>
            <person name="Gundlach H."/>
            <person name="Van Bel M."/>
            <person name="Meyberg R."/>
            <person name="Vives C."/>
            <person name="Morata J."/>
            <person name="Symeonidi A."/>
            <person name="Hiss M."/>
            <person name="Muchero W."/>
            <person name="Kamisugi Y."/>
            <person name="Saleh O."/>
            <person name="Blanc G."/>
            <person name="Decker E.L."/>
            <person name="van Gessel N."/>
            <person name="Grimwood J."/>
            <person name="Hayes R.D."/>
            <person name="Graham S.W."/>
            <person name="Gunter L.E."/>
            <person name="McDaniel S.F."/>
            <person name="Hoernstein S.N.W."/>
            <person name="Larsson A."/>
            <person name="Li F.W."/>
            <person name="Perroud P.F."/>
            <person name="Phillips J."/>
            <person name="Ranjan P."/>
            <person name="Rokshar D.S."/>
            <person name="Rothfels C.J."/>
            <person name="Schneider L."/>
            <person name="Shu S."/>
            <person name="Stevenson D.W."/>
            <person name="Thummler F."/>
            <person name="Tillich M."/>
            <person name="Villarreal Aguilar J.C."/>
            <person name="Widiez T."/>
            <person name="Wong G.K."/>
            <person name="Wymore A."/>
            <person name="Zhang Y."/>
            <person name="Zimmer A.D."/>
            <person name="Quatrano R.S."/>
            <person name="Mayer K.F.X."/>
            <person name="Goodstein D."/>
            <person name="Casacuberta J.M."/>
            <person name="Vandepoele K."/>
            <person name="Reski R."/>
            <person name="Cuming A.C."/>
            <person name="Tuskan G.A."/>
            <person name="Maumus F."/>
            <person name="Salse J."/>
            <person name="Schmutz J."/>
            <person name="Rensing S.A."/>
        </authorList>
    </citation>
    <scope>NUCLEOTIDE SEQUENCE [LARGE SCALE GENOMIC DNA]</scope>
    <source>
        <strain evidence="2 3">cv. Gransden 2004</strain>
    </source>
</reference>